<accession>X1C6X2</accession>
<evidence type="ECO:0000256" key="1">
    <source>
        <dbReference type="SAM" id="Phobius"/>
    </source>
</evidence>
<evidence type="ECO:0000313" key="2">
    <source>
        <dbReference type="EMBL" id="GAG89032.1"/>
    </source>
</evidence>
<reference evidence="2" key="1">
    <citation type="journal article" date="2014" name="Front. Microbiol.">
        <title>High frequency of phylogenetically diverse reductive dehalogenase-homologous genes in deep subseafloor sedimentary metagenomes.</title>
        <authorList>
            <person name="Kawai M."/>
            <person name="Futagami T."/>
            <person name="Toyoda A."/>
            <person name="Takaki Y."/>
            <person name="Nishi S."/>
            <person name="Hori S."/>
            <person name="Arai W."/>
            <person name="Tsubouchi T."/>
            <person name="Morono Y."/>
            <person name="Uchiyama I."/>
            <person name="Ito T."/>
            <person name="Fujiyama A."/>
            <person name="Inagaki F."/>
            <person name="Takami H."/>
        </authorList>
    </citation>
    <scope>NUCLEOTIDE SEQUENCE</scope>
    <source>
        <strain evidence="2">Expedition CK06-06</strain>
    </source>
</reference>
<dbReference type="AlphaFoldDB" id="X1C6X2"/>
<feature type="transmembrane region" description="Helical" evidence="1">
    <location>
        <begin position="26"/>
        <end position="48"/>
    </location>
</feature>
<protein>
    <submittedName>
        <fullName evidence="2">Uncharacterized protein</fullName>
    </submittedName>
</protein>
<name>X1C6X2_9ZZZZ</name>
<proteinExistence type="predicted"/>
<comment type="caution">
    <text evidence="2">The sequence shown here is derived from an EMBL/GenBank/DDBJ whole genome shotgun (WGS) entry which is preliminary data.</text>
</comment>
<keyword evidence="1" id="KW-0472">Membrane</keyword>
<organism evidence="2">
    <name type="scientific">marine sediment metagenome</name>
    <dbReference type="NCBI Taxonomy" id="412755"/>
    <lineage>
        <taxon>unclassified sequences</taxon>
        <taxon>metagenomes</taxon>
        <taxon>ecological metagenomes</taxon>
    </lineage>
</organism>
<sequence length="51" mass="5506">MKTKDQPFILAISSIKGKRYIYAKKLAKTILALAAVPLPACCLGAVFVNLI</sequence>
<dbReference type="EMBL" id="BART01011820">
    <property type="protein sequence ID" value="GAG89032.1"/>
    <property type="molecule type" value="Genomic_DNA"/>
</dbReference>
<keyword evidence="1" id="KW-1133">Transmembrane helix</keyword>
<keyword evidence="1" id="KW-0812">Transmembrane</keyword>
<gene>
    <name evidence="2" type="ORF">S01H4_24970</name>
</gene>